<evidence type="ECO:0000313" key="4">
    <source>
        <dbReference type="Proteomes" id="UP000220629"/>
    </source>
</evidence>
<protein>
    <recommendedName>
        <fullName evidence="2">Lysozyme inhibitor LprI-like N-terminal domain-containing protein</fullName>
    </recommendedName>
</protein>
<dbReference type="Gene3D" id="1.20.1270.180">
    <property type="match status" value="1"/>
</dbReference>
<dbReference type="Proteomes" id="UP000220629">
    <property type="component" value="Unassembled WGS sequence"/>
</dbReference>
<comment type="caution">
    <text evidence="3">The sequence shown here is derived from an EMBL/GenBank/DDBJ whole genome shotgun (WGS) entry which is preliminary data.</text>
</comment>
<dbReference type="RefSeq" id="WP_098152181.1">
    <property type="nucleotide sequence ID" value="NZ_CADEVR010000002.1"/>
</dbReference>
<evidence type="ECO:0000259" key="2">
    <source>
        <dbReference type="Pfam" id="PF07007"/>
    </source>
</evidence>
<sequence>MNILKTSACALLLASSSVFAAQPGCMDKATTQAAMNACAAGAYKQSDAALNSTYRALVAKLGDPGKTRLKEAQRRWLAWRDAQCAFEASSVDGGSAAPMVTSQCLDQLTQAQTRLLDSHLHCQEGDISCSN</sequence>
<dbReference type="Pfam" id="PF07007">
    <property type="entry name" value="LprI"/>
    <property type="match status" value="1"/>
</dbReference>
<dbReference type="EMBL" id="PDDY01000001">
    <property type="protein sequence ID" value="PEH42380.1"/>
    <property type="molecule type" value="Genomic_DNA"/>
</dbReference>
<feature type="domain" description="Lysozyme inhibitor LprI-like N-terminal" evidence="2">
    <location>
        <begin position="25"/>
        <end position="114"/>
    </location>
</feature>
<reference evidence="4" key="1">
    <citation type="submission" date="2017-09" db="EMBL/GenBank/DDBJ databases">
        <title>FDA dAtabase for Regulatory Grade micrObial Sequences (FDA-ARGOS): Supporting development and validation of Infectious Disease Dx tests.</title>
        <authorList>
            <person name="Minogue T."/>
            <person name="Wolcott M."/>
            <person name="Wasieloski L."/>
            <person name="Aguilar W."/>
            <person name="Moore D."/>
            <person name="Tallon L."/>
            <person name="Sadzewicz L."/>
            <person name="Ott S."/>
            <person name="Zhao X."/>
            <person name="Nagaraj S."/>
            <person name="Vavikolanu K."/>
            <person name="Aluvathingal J."/>
            <person name="Nadendla S."/>
            <person name="Sichtig H."/>
        </authorList>
    </citation>
    <scope>NUCLEOTIDE SEQUENCE [LARGE SCALE GENOMIC DNA]</scope>
    <source>
        <strain evidence="4">FDAARGOS_390</strain>
    </source>
</reference>
<dbReference type="InterPro" id="IPR009739">
    <property type="entry name" value="LprI-like_N"/>
</dbReference>
<evidence type="ECO:0000313" key="3">
    <source>
        <dbReference type="EMBL" id="PEH42380.1"/>
    </source>
</evidence>
<name>A0A2A7SGG8_BURGA</name>
<dbReference type="AlphaFoldDB" id="A0A2A7SGG8"/>
<organism evidence="3 4">
    <name type="scientific">Burkholderia gladioli</name>
    <name type="common">Pseudomonas marginata</name>
    <name type="synonym">Phytomonas marginata</name>
    <dbReference type="NCBI Taxonomy" id="28095"/>
    <lineage>
        <taxon>Bacteria</taxon>
        <taxon>Pseudomonadati</taxon>
        <taxon>Pseudomonadota</taxon>
        <taxon>Betaproteobacteria</taxon>
        <taxon>Burkholderiales</taxon>
        <taxon>Burkholderiaceae</taxon>
        <taxon>Burkholderia</taxon>
    </lineage>
</organism>
<proteinExistence type="predicted"/>
<keyword evidence="1" id="KW-0732">Signal</keyword>
<accession>A0A2A7SGG8</accession>
<evidence type="ECO:0000256" key="1">
    <source>
        <dbReference type="SAM" id="SignalP"/>
    </source>
</evidence>
<dbReference type="PANTHER" id="PTHR39176:SF1">
    <property type="entry name" value="PERIPLASMIC PROTEIN"/>
    <property type="match status" value="1"/>
</dbReference>
<gene>
    <name evidence="3" type="ORF">CRM94_09590</name>
</gene>
<feature type="signal peptide" evidence="1">
    <location>
        <begin position="1"/>
        <end position="20"/>
    </location>
</feature>
<feature type="chain" id="PRO_5013015526" description="Lysozyme inhibitor LprI-like N-terminal domain-containing protein" evidence="1">
    <location>
        <begin position="21"/>
        <end position="131"/>
    </location>
</feature>
<dbReference type="PANTHER" id="PTHR39176">
    <property type="entry name" value="PERIPLASMIC PROTEIN-RELATED"/>
    <property type="match status" value="1"/>
</dbReference>